<dbReference type="AlphaFoldDB" id="W0RPV6"/>
<dbReference type="HOGENOM" id="CLU_037716_0_1_0"/>
<gene>
    <name evidence="2" type="ORF">J421_4006</name>
</gene>
<dbReference type="KEGG" id="gba:J421_4006"/>
<dbReference type="PROSITE" id="PS51257">
    <property type="entry name" value="PROKAR_LIPOPROTEIN"/>
    <property type="match status" value="1"/>
</dbReference>
<dbReference type="eggNOG" id="COG3266">
    <property type="taxonomic scope" value="Bacteria"/>
</dbReference>
<name>W0RPV6_9BACT</name>
<dbReference type="EMBL" id="CP007128">
    <property type="protein sequence ID" value="AHG91543.1"/>
    <property type="molecule type" value="Genomic_DNA"/>
</dbReference>
<evidence type="ECO:0000256" key="1">
    <source>
        <dbReference type="SAM" id="MobiDB-lite"/>
    </source>
</evidence>
<feature type="region of interest" description="Disordered" evidence="1">
    <location>
        <begin position="52"/>
        <end position="94"/>
    </location>
</feature>
<organism evidence="2 3">
    <name type="scientific">Gemmatirosa kalamazoonensis</name>
    <dbReference type="NCBI Taxonomy" id="861299"/>
    <lineage>
        <taxon>Bacteria</taxon>
        <taxon>Pseudomonadati</taxon>
        <taxon>Gemmatimonadota</taxon>
        <taxon>Gemmatimonadia</taxon>
        <taxon>Gemmatimonadales</taxon>
        <taxon>Gemmatimonadaceae</taxon>
        <taxon>Gemmatirosa</taxon>
    </lineage>
</organism>
<evidence type="ECO:0000313" key="2">
    <source>
        <dbReference type="EMBL" id="AHG91543.1"/>
    </source>
</evidence>
<sequence length="361" mass="39739">MMSLFRARPTLHPYAALVAGALSGCDSDAPKPVGRAGATTAGATTAVAAAPTPVRRDSASGEAWWPDTVRRPNARTPGDTARRAKGHEPVWPNPKAPAPIAGSILPAKRIVAFYGNPLSKKMGVLGELPMDQMLAKLDTEVAKWNAADPAHPVQPALHLIAIVAQGTPGKDSTYRYRAVPELIEKVYGWAKQKRAILFLDVQIGKSTLQSELAYLLPYLQRPDVHLALDPEFAMTKGGLPGGRIGTYDATHINYAIDQLIRLVDQYKLPPKVLIVHRFTGPMVTNYQSIKLDPRVQVVMDMDGWGPPHGKKATWSRFIYPYPVQYTGFKLFYHNDTKNGFPMMTPKQVLALFPPPIYIQYQ</sequence>
<evidence type="ECO:0008006" key="4">
    <source>
        <dbReference type="Google" id="ProtNLM"/>
    </source>
</evidence>
<protein>
    <recommendedName>
        <fullName evidence="4">Lipoprotein</fullName>
    </recommendedName>
</protein>
<dbReference type="Proteomes" id="UP000019151">
    <property type="component" value="Chromosome"/>
</dbReference>
<dbReference type="STRING" id="861299.J421_4006"/>
<dbReference type="InParanoid" id="W0RPV6"/>
<proteinExistence type="predicted"/>
<dbReference type="PATRIC" id="fig|861299.3.peg.4062"/>
<accession>W0RPV6</accession>
<keyword evidence="3" id="KW-1185">Reference proteome</keyword>
<reference evidence="2 3" key="1">
    <citation type="journal article" date="2014" name="Genome Announc.">
        <title>Genome Sequence and Methylome of Soil Bacterium Gemmatirosa kalamazoonensis KBS708T, a Member of the Rarely Cultivated Gemmatimonadetes Phylum.</title>
        <authorList>
            <person name="Debruyn J.M."/>
            <person name="Radosevich M."/>
            <person name="Wommack K.E."/>
            <person name="Polson S.W."/>
            <person name="Hauser L.J."/>
            <person name="Fawaz M.N."/>
            <person name="Korlach J."/>
            <person name="Tsai Y.C."/>
        </authorList>
    </citation>
    <scope>NUCLEOTIDE SEQUENCE [LARGE SCALE GENOMIC DNA]</scope>
    <source>
        <strain evidence="2 3">KBS708</strain>
    </source>
</reference>
<evidence type="ECO:0000313" key="3">
    <source>
        <dbReference type="Proteomes" id="UP000019151"/>
    </source>
</evidence>